<feature type="transmembrane region" description="Helical" evidence="2">
    <location>
        <begin position="621"/>
        <end position="641"/>
    </location>
</feature>
<dbReference type="NCBIfam" id="TIGR02675">
    <property type="entry name" value="tape_meas_nterm"/>
    <property type="match status" value="1"/>
</dbReference>
<dbReference type="InterPro" id="IPR013491">
    <property type="entry name" value="Tape_meas_N"/>
</dbReference>
<dbReference type="PANTHER" id="PTHR38812">
    <property type="entry name" value="MU-LIKE PROPHAGE FLUMU PROTEIN GP42"/>
    <property type="match status" value="1"/>
</dbReference>
<name>A0A9E7QIR1_9CAUD</name>
<keyword evidence="1" id="KW-1245">Viral tail assembly</keyword>
<keyword evidence="5" id="KW-1185">Reference proteome</keyword>
<protein>
    <submittedName>
        <fullName evidence="4">Tape measure protein</fullName>
    </submittedName>
</protein>
<keyword evidence="2" id="KW-1133">Transmembrane helix</keyword>
<feature type="transmembrane region" description="Helical" evidence="2">
    <location>
        <begin position="511"/>
        <end position="533"/>
    </location>
</feature>
<sequence>MANVGYATLTILPSAKGFSSALGREINPTLASAGHTSGERSGKAFGGGFLPAMKGMLGPAVGLAAGLGIGQGIKSGLETASFLEQAKISFQTLLGPGGDVQGFIKNLTTFAANTPFELPGLTDNARALLGVGIAAKDVIPTMTALGDAAGALGLSQDGLNSVVRAYTQINSKGKVSAEEMLQMAEAGIPAWPLLARAMGKTVPEVQKLSQDGKLLAKDVLPALNKEMEKEYGGSMAKQAKTLAGVWSTVKDTINMAMAQALQPLVPILTTILPPAAALLAGAIGGISDAAVRLGTVAAPVFMPLVEAAKQAWAVLTSGGAPSGGLFALAGPLGSITPLLLAVRDAAMTIGGTFAQIGNSFMAYFGPIGAQLATSVLPPLLGLGRAISANVAPAFSIIADVVNGLFAAFAPLASIIATVILPALINLGTAIMTGVQPVLQVIGNIIRTSIIPAFQQMATQAGPLFTQLGQTINVVAAQIGPILQGVATVIQNVWGFIGPFVMSTLQGMFTNVIGIFSGIFTVIQGVVNLISALFRGDWAAAWAALGQIVSGAVQAVWNFVQLWIVGKITAILGPFFGFLRGAFAGAWGAVSGIVRGAATGISSIIGWLIMGVRGVITGGLNVVRGIFTSVFNGVLGFLRGVWSGIVNGVSGMIGNVIRFFGGLLGKITGAIGNAGSALWNVGRQIIQGLIDGIGSMMGAIGNAIISLVPGPIVGVFKSLLGIHSPSRVFRGFGVNIGEGLILGIQDMHGGVKKAVEKLAGIPAGASLSAPTVTAGGVTGAVSAALSNGTGAPVVGQLTLQSSGNVRDDVEEALFHIRRISRGGLYA</sequence>
<feature type="transmembrane region" description="Helical" evidence="2">
    <location>
        <begin position="698"/>
        <end position="719"/>
    </location>
</feature>
<feature type="transmembrane region" description="Helical" evidence="2">
    <location>
        <begin position="539"/>
        <end position="556"/>
    </location>
</feature>
<keyword evidence="1" id="KW-1188">Viral release from host cell</keyword>
<evidence type="ECO:0000259" key="3">
    <source>
        <dbReference type="Pfam" id="PF20155"/>
    </source>
</evidence>
<gene>
    <name evidence="4" type="primary">17</name>
    <name evidence="4" type="ORF">SEA_JANEEMI_17</name>
</gene>
<feature type="transmembrane region" description="Helical" evidence="2">
    <location>
        <begin position="404"/>
        <end position="424"/>
    </location>
</feature>
<evidence type="ECO:0000313" key="5">
    <source>
        <dbReference type="Proteomes" id="UP001059694"/>
    </source>
</evidence>
<evidence type="ECO:0000313" key="4">
    <source>
        <dbReference type="EMBL" id="UVK63537.1"/>
    </source>
</evidence>
<feature type="transmembrane region" description="Helical" evidence="2">
    <location>
        <begin position="588"/>
        <end position="609"/>
    </location>
</feature>
<dbReference type="PANTHER" id="PTHR38812:SF2">
    <property type="entry name" value="MU-LIKE PROPHAGE FLUMU PROTEIN GP42"/>
    <property type="match status" value="1"/>
</dbReference>
<feature type="transmembrane region" description="Helical" evidence="2">
    <location>
        <begin position="563"/>
        <end position="582"/>
    </location>
</feature>
<feature type="domain" description="Tape measure protein N-terminal" evidence="3">
    <location>
        <begin position="75"/>
        <end position="258"/>
    </location>
</feature>
<evidence type="ECO:0000256" key="2">
    <source>
        <dbReference type="SAM" id="Phobius"/>
    </source>
</evidence>
<accession>A0A9E7QIR1</accession>
<dbReference type="EMBL" id="ON970616">
    <property type="protein sequence ID" value="UVK63537.1"/>
    <property type="molecule type" value="Genomic_DNA"/>
</dbReference>
<keyword evidence="2" id="KW-0472">Membrane</keyword>
<dbReference type="InterPro" id="IPR053058">
    <property type="entry name" value="Mulikevirus_tape_measure"/>
</dbReference>
<evidence type="ECO:0000256" key="1">
    <source>
        <dbReference type="ARBA" id="ARBA00022465"/>
    </source>
</evidence>
<organism evidence="4 5">
    <name type="scientific">Arthrobacter phage Janeemi</name>
    <dbReference type="NCBI Taxonomy" id="2927240"/>
    <lineage>
        <taxon>Viruses</taxon>
        <taxon>Duplodnaviria</taxon>
        <taxon>Heunggongvirae</taxon>
        <taxon>Uroviricota</taxon>
        <taxon>Caudoviricetes</taxon>
        <taxon>Casidaviridae</taxon>
        <taxon>Yangvirus</taxon>
        <taxon>Yangvirus janeemi</taxon>
    </lineage>
</organism>
<dbReference type="Proteomes" id="UP001059694">
    <property type="component" value="Segment"/>
</dbReference>
<reference evidence="4" key="1">
    <citation type="submission" date="2022-07" db="EMBL/GenBank/DDBJ databases">
        <authorList>
            <person name="Patel Y.B."/>
            <person name="Mathew B.V."/>
            <person name="Medina A."/>
            <person name="Patel V.P."/>
            <person name="Paul R."/>
            <person name="Saji H."/>
            <person name="Syeda A."/>
            <person name="Thomson J."/>
            <person name="Gibb B.P."/>
            <person name="Furlong K.P."/>
            <person name="Rudner A.D."/>
            <person name="Beyer A.R."/>
            <person name="Chong R.A."/>
            <person name="Edgington N.P."/>
            <person name="Freise A.C."/>
            <person name="Garcia Costas A.M."/>
            <person name="Klyczek K.K."/>
            <person name="Swerdlow S.J."/>
            <person name="Garlena R.A."/>
            <person name="Russell D.A."/>
            <person name="Jacobs-Sera D."/>
            <person name="Hatfull G.F."/>
        </authorList>
    </citation>
    <scope>NUCLEOTIDE SEQUENCE</scope>
</reference>
<proteinExistence type="predicted"/>
<dbReference type="GO" id="GO:0098003">
    <property type="term" value="P:viral tail assembly"/>
    <property type="evidence" value="ECO:0007669"/>
    <property type="project" value="UniProtKB-KW"/>
</dbReference>
<keyword evidence="2" id="KW-0812">Transmembrane</keyword>
<dbReference type="Pfam" id="PF20155">
    <property type="entry name" value="TMP_3"/>
    <property type="match status" value="1"/>
</dbReference>